<dbReference type="AlphaFoldDB" id="A0AAP8MDW3"/>
<evidence type="ECO:0000313" key="4">
    <source>
        <dbReference type="Proteomes" id="UP000235162"/>
    </source>
</evidence>
<dbReference type="GO" id="GO:0043683">
    <property type="term" value="P:type IV pilus assembly"/>
    <property type="evidence" value="ECO:0007669"/>
    <property type="project" value="InterPro"/>
</dbReference>
<dbReference type="InterPro" id="IPR000983">
    <property type="entry name" value="Bac_GSPG_pilin"/>
</dbReference>
<dbReference type="PROSITE" id="PS00409">
    <property type="entry name" value="PROKAR_NTER_METHYL"/>
    <property type="match status" value="1"/>
</dbReference>
<dbReference type="Pfam" id="PF07963">
    <property type="entry name" value="N_methyl"/>
    <property type="match status" value="1"/>
</dbReference>
<dbReference type="Pfam" id="PF16732">
    <property type="entry name" value="ComP_DUS"/>
    <property type="match status" value="1"/>
</dbReference>
<dbReference type="InterPro" id="IPR031982">
    <property type="entry name" value="PilE-like"/>
</dbReference>
<dbReference type="PRINTS" id="PR00813">
    <property type="entry name" value="BCTERIALGSPG"/>
</dbReference>
<dbReference type="PANTHER" id="PTHR30093:SF47">
    <property type="entry name" value="TYPE IV PILUS NON-CORE MINOR PILIN PILE"/>
    <property type="match status" value="1"/>
</dbReference>
<gene>
    <name evidence="3" type="ORF">C0029_14950</name>
</gene>
<proteinExistence type="predicted"/>
<dbReference type="GO" id="GO:0015627">
    <property type="term" value="C:type II protein secretion system complex"/>
    <property type="evidence" value="ECO:0007669"/>
    <property type="project" value="InterPro"/>
</dbReference>
<keyword evidence="2" id="KW-0812">Transmembrane</keyword>
<dbReference type="SUPFAM" id="SSF54523">
    <property type="entry name" value="Pili subunits"/>
    <property type="match status" value="1"/>
</dbReference>
<dbReference type="KEGG" id="hja:BST95_06395"/>
<dbReference type="Gene3D" id="3.30.700.10">
    <property type="entry name" value="Glycoprotein, Type 4 Pilin"/>
    <property type="match status" value="1"/>
</dbReference>
<dbReference type="EMBL" id="PKUR01000003">
    <property type="protein sequence ID" value="PLW85985.1"/>
    <property type="molecule type" value="Genomic_DNA"/>
</dbReference>
<accession>A0AAP8MDW3</accession>
<evidence type="ECO:0000313" key="3">
    <source>
        <dbReference type="EMBL" id="PLW85985.1"/>
    </source>
</evidence>
<keyword evidence="2" id="KW-1133">Transmembrane helix</keyword>
<comment type="caution">
    <text evidence="3">The sequence shown here is derived from an EMBL/GenBank/DDBJ whole genome shotgun (WGS) entry which is preliminary data.</text>
</comment>
<dbReference type="InterPro" id="IPR012902">
    <property type="entry name" value="N_methyl_site"/>
</dbReference>
<dbReference type="NCBIfam" id="TIGR02532">
    <property type="entry name" value="IV_pilin_GFxxxE"/>
    <property type="match status" value="1"/>
</dbReference>
<keyword evidence="1" id="KW-0488">Methylation</keyword>
<feature type="transmembrane region" description="Helical" evidence="2">
    <location>
        <begin position="12"/>
        <end position="35"/>
    </location>
</feature>
<dbReference type="Proteomes" id="UP000235162">
    <property type="component" value="Unassembled WGS sequence"/>
</dbReference>
<evidence type="ECO:0000256" key="2">
    <source>
        <dbReference type="SAM" id="Phobius"/>
    </source>
</evidence>
<keyword evidence="4" id="KW-1185">Reference proteome</keyword>
<reference evidence="3 4" key="1">
    <citation type="submission" date="2018-01" db="EMBL/GenBank/DDBJ databases">
        <title>The draft genome sequence of Halioglobus japonicus S1-36.</title>
        <authorList>
            <person name="Du Z.-J."/>
            <person name="Shi M.-J."/>
        </authorList>
    </citation>
    <scope>NUCLEOTIDE SEQUENCE [LARGE SCALE GENOMIC DNA]</scope>
    <source>
        <strain evidence="3 4">S1-36</strain>
    </source>
</reference>
<sequence length="146" mass="15710">MPTQKRRAEQGFTLIEVMIVVVIVGILLAVALPSYQEALQKGRRADGKAFLTEAANRQEQYMLDRSTYTTTLSELGLGTQSDEGHYTVTASACASGDLTRCYVLTATPTGTSPQDGDEDCFTFSLDSSGSKRALKKDGTAATALCW</sequence>
<evidence type="ECO:0000256" key="1">
    <source>
        <dbReference type="ARBA" id="ARBA00022481"/>
    </source>
</evidence>
<organism evidence="3 4">
    <name type="scientific">Halioglobus japonicus</name>
    <dbReference type="NCBI Taxonomy" id="930805"/>
    <lineage>
        <taxon>Bacteria</taxon>
        <taxon>Pseudomonadati</taxon>
        <taxon>Pseudomonadota</taxon>
        <taxon>Gammaproteobacteria</taxon>
        <taxon>Cellvibrionales</taxon>
        <taxon>Halieaceae</taxon>
        <taxon>Halioglobus</taxon>
    </lineage>
</organism>
<dbReference type="GO" id="GO:0015628">
    <property type="term" value="P:protein secretion by the type II secretion system"/>
    <property type="evidence" value="ECO:0007669"/>
    <property type="project" value="InterPro"/>
</dbReference>
<name>A0AAP8MDW3_9GAMM</name>
<keyword evidence="2" id="KW-0472">Membrane</keyword>
<protein>
    <submittedName>
        <fullName evidence="3">Prepilin-type N-terminal cleavage/methylation domain-containing protein</fullName>
    </submittedName>
</protein>
<dbReference type="InterPro" id="IPR045584">
    <property type="entry name" value="Pilin-like"/>
</dbReference>
<dbReference type="PANTHER" id="PTHR30093">
    <property type="entry name" value="GENERAL SECRETION PATHWAY PROTEIN G"/>
    <property type="match status" value="1"/>
</dbReference>